<evidence type="ECO:0000313" key="4">
    <source>
        <dbReference type="Proteomes" id="UP000557204"/>
    </source>
</evidence>
<feature type="region of interest" description="Disordered" evidence="1">
    <location>
        <begin position="90"/>
        <end position="139"/>
    </location>
</feature>
<comment type="caution">
    <text evidence="3">The sequence shown here is derived from an EMBL/GenBank/DDBJ whole genome shotgun (WGS) entry which is preliminary data.</text>
</comment>
<protein>
    <recommendedName>
        <fullName evidence="5">DUF11 domain-containing protein</fullName>
    </recommendedName>
</protein>
<gene>
    <name evidence="3" type="ORF">HLI28_02700</name>
</gene>
<dbReference type="Proteomes" id="UP000557204">
    <property type="component" value="Unassembled WGS sequence"/>
</dbReference>
<proteinExistence type="predicted"/>
<evidence type="ECO:0000256" key="1">
    <source>
        <dbReference type="SAM" id="MobiDB-lite"/>
    </source>
</evidence>
<dbReference type="EMBL" id="JABFAJ010000004">
    <property type="protein sequence ID" value="NNU26451.1"/>
    <property type="molecule type" value="Genomic_DNA"/>
</dbReference>
<dbReference type="AlphaFoldDB" id="A0A849K186"/>
<feature type="region of interest" description="Disordered" evidence="1">
    <location>
        <begin position="939"/>
        <end position="966"/>
    </location>
</feature>
<feature type="chain" id="PRO_5038754223" description="DUF11 domain-containing protein" evidence="2">
    <location>
        <begin position="23"/>
        <end position="991"/>
    </location>
</feature>
<name>A0A849K186_9MICO</name>
<feature type="signal peptide" evidence="2">
    <location>
        <begin position="1"/>
        <end position="22"/>
    </location>
</feature>
<organism evidence="3 4">
    <name type="scientific">Isoptericola sediminis</name>
    <dbReference type="NCBI Taxonomy" id="2733572"/>
    <lineage>
        <taxon>Bacteria</taxon>
        <taxon>Bacillati</taxon>
        <taxon>Actinomycetota</taxon>
        <taxon>Actinomycetes</taxon>
        <taxon>Micrococcales</taxon>
        <taxon>Promicromonosporaceae</taxon>
        <taxon>Isoptericola</taxon>
    </lineage>
</organism>
<sequence>GAAGAGAAGTGAAGAGAGAAGAATAGTATGAAAGGSAVGGAAVGATAGAGAAGAAGVSGAAVVASTGAVAAATVGVVSVLGVISDADAAQEVPDGAPVAVEASPWPSADAEGQADPSPGPDPQEDPTDPANLPWLADDPGIPVPAAVSVQVPDADAELRPRATDYLTVQVSNPGGLPAVDAHVRLTLPAGMQHAPSSAIQGAGGTVPRPLTVETLPCTATAEPQRVLCRLGTIDADEQATVRVPVVVRDGGSYDVMAEVWAEGLEVRRLALPPTRVGSFGPELTTRAADVELAANPGLGTVPFSVRNTGDQPTGDGWAVRLRVPAGLVPHSVTGGLDCEPSAGGAGVWFCSGAVLQPGEAVDAAVSVVVDGSTEAGAYTVDVEPVFADDGPTIAAASSVGVPEGWAGVLAGVGGVQASCRATGGVGVADAVVSGTYTNTTGWTVTVALAAAGSTATERPVLVPGARATLTVPDGLRVPAGRATWTVSTVVAGETYSRVVASGAHGAAECYDPRWEVETTAEAVNVEGRVSVRGTIVNRGDEPMQAGMSALGREADRVRLGAGESTTFTVPTGSTATDAGRVTFDLYRWVLDVDGDEPVVGVVPATAPTATYPAAAIAPAVGKVVPAGACRFDPAAEVSTRTFTVPLDNSASTLPVVFRVELGDRVEQLRLGGGESARFEVEVPWGTDEAVVSADGRSLATVDVGFAGCATAPASPDVDVTAAAQCEDGDARLVVDVRERDGHDWRATLLRDGDEVAARDLAADDAVRFVVDADGARLAAGEVTVSLTRSVEGTPTTVRRTVEHGGTRCVVIAPSAFLDEGSLETESSGDGMTSWREVGVVLDNTGSTVEVDFRVEGPGGDTEVTVPARATRTTEVQRVDGRQGGRWTVSTETWSTTLDVAAFTGAEAGWCAEPIGWGQRYATGEVRSWNGVDYRYRGVTGDEGDAPGQVGRSERNGRAPGGTDAWFDRSERDETWAGGWSRWEQVGDCEER</sequence>
<evidence type="ECO:0000256" key="2">
    <source>
        <dbReference type="SAM" id="SignalP"/>
    </source>
</evidence>
<evidence type="ECO:0000313" key="3">
    <source>
        <dbReference type="EMBL" id="NNU26451.1"/>
    </source>
</evidence>
<evidence type="ECO:0008006" key="5">
    <source>
        <dbReference type="Google" id="ProtNLM"/>
    </source>
</evidence>
<reference evidence="3 4" key="1">
    <citation type="submission" date="2020-05" db="EMBL/GenBank/DDBJ databases">
        <title>Genome sequence of Isoptericola sp. JC619 isolated from Chilika lagoon, India.</title>
        <authorList>
            <person name="Kumar D."/>
            <person name="Appam K."/>
            <person name="Gandham S."/>
            <person name="Uppada J."/>
            <person name="Sasikala C."/>
            <person name="Venkata Ramana C."/>
        </authorList>
    </citation>
    <scope>NUCLEOTIDE SEQUENCE [LARGE SCALE GENOMIC DNA]</scope>
    <source>
        <strain evidence="3 4">JC619</strain>
    </source>
</reference>
<keyword evidence="4" id="KW-1185">Reference proteome</keyword>
<feature type="non-terminal residue" evidence="3">
    <location>
        <position position="1"/>
    </location>
</feature>
<keyword evidence="2" id="KW-0732">Signal</keyword>
<accession>A0A849K186</accession>